<dbReference type="VEuPathDB" id="FungiDB:P175DRAFT_0553892"/>
<dbReference type="AlphaFoldDB" id="A0A2T5M7W5"/>
<dbReference type="RefSeq" id="XP_040755998.1">
    <property type="nucleotide sequence ID" value="XM_040900520.1"/>
</dbReference>
<evidence type="ECO:0000313" key="1">
    <source>
        <dbReference type="EMBL" id="PTU24606.1"/>
    </source>
</evidence>
<protein>
    <submittedName>
        <fullName evidence="1">Uncharacterized protein</fullName>
    </submittedName>
</protein>
<dbReference type="Proteomes" id="UP000244073">
    <property type="component" value="Unassembled WGS sequence"/>
</dbReference>
<accession>A0A2T5M7W5</accession>
<reference evidence="1 2" key="1">
    <citation type="journal article" date="2018" name="Proc. Natl. Acad. Sci. U.S.A.">
        <title>Linking secondary metabolites to gene clusters through genome sequencing of six diverse Aspergillus species.</title>
        <authorList>
            <person name="Kaerboelling I."/>
            <person name="Vesth T.C."/>
            <person name="Frisvad J.C."/>
            <person name="Nybo J.L."/>
            <person name="Theobald S."/>
            <person name="Kuo A."/>
            <person name="Bowyer P."/>
            <person name="Matsuda Y."/>
            <person name="Mondo S."/>
            <person name="Lyhne E.K."/>
            <person name="Kogle M.E."/>
            <person name="Clum A."/>
            <person name="Lipzen A."/>
            <person name="Salamov A."/>
            <person name="Ngan C.Y."/>
            <person name="Daum C."/>
            <person name="Chiniquy J."/>
            <person name="Barry K."/>
            <person name="LaButti K."/>
            <person name="Haridas S."/>
            <person name="Simmons B.A."/>
            <person name="Magnuson J.K."/>
            <person name="Mortensen U.H."/>
            <person name="Larsen T.O."/>
            <person name="Grigoriev I.V."/>
            <person name="Baker S.E."/>
            <person name="Andersen M.R."/>
        </authorList>
    </citation>
    <scope>NUCLEOTIDE SEQUENCE [LARGE SCALE GENOMIC DNA]</scope>
    <source>
        <strain evidence="1 2">IBT 24754</strain>
    </source>
</reference>
<organism evidence="1 2">
    <name type="scientific">Aspergillus ochraceoroseus IBT 24754</name>
    <dbReference type="NCBI Taxonomy" id="1392256"/>
    <lineage>
        <taxon>Eukaryota</taxon>
        <taxon>Fungi</taxon>
        <taxon>Dikarya</taxon>
        <taxon>Ascomycota</taxon>
        <taxon>Pezizomycotina</taxon>
        <taxon>Eurotiomycetes</taxon>
        <taxon>Eurotiomycetidae</taxon>
        <taxon>Eurotiales</taxon>
        <taxon>Aspergillaceae</taxon>
        <taxon>Aspergillus</taxon>
        <taxon>Aspergillus subgen. Nidulantes</taxon>
    </lineage>
</organism>
<sequence length="314" mass="34866">MSVRGAKHAISGNSAGLLHLEAPFTALEPLQVLRWPGLIAGFIWSSRIETFMLVRAIATTLSPLVAAVTDAIGLEWETKPVNWDISMPKASQLWLTSPEGRFPLRKKKWGIFLQAPDGVHRNTVAEPTHCQWRSSKQAKATAFIFHKTGRLPLSIEDSPSLVFRTFKLIACVYCTPTGTVDLLNPRRNDFLIAKLSSRSGQVTLFMQYPEPSLPRRNEVDSLEIAFTTVLASLARQGNFRKEHAAIFVFLKQRNASSNMRNGGGMENSRPNCMYIEVVEGAQSFSTSAAYDLLQYIYAQGSLTCDLFKIGGTLQ</sequence>
<name>A0A2T5M7W5_9EURO</name>
<dbReference type="GeneID" id="63817404"/>
<comment type="caution">
    <text evidence="1">The sequence shown here is derived from an EMBL/GenBank/DDBJ whole genome shotgun (WGS) entry which is preliminary data.</text>
</comment>
<evidence type="ECO:0000313" key="2">
    <source>
        <dbReference type="Proteomes" id="UP000244073"/>
    </source>
</evidence>
<proteinExistence type="predicted"/>
<gene>
    <name evidence="1" type="ORF">P175DRAFT_0553892</name>
</gene>
<dbReference type="EMBL" id="MSFN02000001">
    <property type="protein sequence ID" value="PTU24606.1"/>
    <property type="molecule type" value="Genomic_DNA"/>
</dbReference>